<dbReference type="EMBL" id="HBKP01020986">
    <property type="protein sequence ID" value="CAE2234428.1"/>
    <property type="molecule type" value="Transcribed_RNA"/>
</dbReference>
<gene>
    <name evidence="2" type="ORF">VSP0166_LOCUS14762</name>
</gene>
<keyword evidence="1" id="KW-0472">Membrane</keyword>
<keyword evidence="1" id="KW-0812">Transmembrane</keyword>
<dbReference type="AlphaFoldDB" id="A0A7S4MPB5"/>
<name>A0A7S4MPB5_9EUKA</name>
<keyword evidence="1" id="KW-1133">Transmembrane helix</keyword>
<evidence type="ECO:0000256" key="1">
    <source>
        <dbReference type="SAM" id="Phobius"/>
    </source>
</evidence>
<organism evidence="2">
    <name type="scientific">Vannella robusta</name>
    <dbReference type="NCBI Taxonomy" id="1487602"/>
    <lineage>
        <taxon>Eukaryota</taxon>
        <taxon>Amoebozoa</taxon>
        <taxon>Discosea</taxon>
        <taxon>Flabellinia</taxon>
        <taxon>Vannellidae</taxon>
        <taxon>Vannella</taxon>
    </lineage>
</organism>
<feature type="transmembrane region" description="Helical" evidence="1">
    <location>
        <begin position="114"/>
        <end position="131"/>
    </location>
</feature>
<protein>
    <submittedName>
        <fullName evidence="2">Uncharacterized protein</fullName>
    </submittedName>
</protein>
<accession>A0A7S4MPB5</accession>
<reference evidence="2" key="1">
    <citation type="submission" date="2021-01" db="EMBL/GenBank/DDBJ databases">
        <authorList>
            <person name="Corre E."/>
            <person name="Pelletier E."/>
            <person name="Niang G."/>
            <person name="Scheremetjew M."/>
            <person name="Finn R."/>
            <person name="Kale V."/>
            <person name="Holt S."/>
            <person name="Cochrane G."/>
            <person name="Meng A."/>
            <person name="Brown T."/>
            <person name="Cohen L."/>
        </authorList>
    </citation>
    <scope>NUCLEOTIDE SEQUENCE</scope>
    <source>
        <strain evidence="2">DIVA3 518/3/11/1/6</strain>
    </source>
</reference>
<evidence type="ECO:0000313" key="2">
    <source>
        <dbReference type="EMBL" id="CAE2234428.1"/>
    </source>
</evidence>
<sequence length="139" mass="16076">MIEFNEDWKRICTSKKTFDTLANFPVHYQLVLENILDTLGQENEEENMQLSSKQILHKIVAMSTTSHFIPPEDVTTNLIEQDFIKLHQIKGDNDEVSFQVEYSKKLTKPKGGGINFWIVLLLLLMLSPALLRKILGFIR</sequence>
<proteinExistence type="predicted"/>